<evidence type="ECO:0000256" key="6">
    <source>
        <dbReference type="PROSITE-ProRule" id="PRU10099"/>
    </source>
</evidence>
<dbReference type="HAMAP" id="MF_00586">
    <property type="entry name" value="GatD"/>
    <property type="match status" value="1"/>
</dbReference>
<evidence type="ECO:0000256" key="4">
    <source>
        <dbReference type="ARBA" id="ARBA00022917"/>
    </source>
</evidence>
<dbReference type="InterPro" id="IPR040919">
    <property type="entry name" value="Asparaginase_C"/>
</dbReference>
<comment type="function">
    <text evidence="5 8">Allows the formation of correctly charged Gln-tRNA(Gln) through the transamidation of misacylated Glu-tRNA(Gln) in organisms which lack glutaminyl-tRNA synthetase. The reaction takes place in the presence of glutamine and ATP through an activated gamma-phospho-Glu-tRNA(Gln). The GatDE system is specific for glutamate and does not act on aspartate.</text>
</comment>
<evidence type="ECO:0000259" key="10">
    <source>
        <dbReference type="Pfam" id="PF17763"/>
    </source>
</evidence>
<comment type="similarity">
    <text evidence="5 8">Belongs to the asparaginase 1 family. GatD subfamily.</text>
</comment>
<sequence>MTFSNNDPVNIAFADLNLHGIYISGSDGNAVVKLSSGYNICVPESLCTPAPERSTAQPPHTAAEPPKQDANLPLLSIISTGGTIASTVDYRTGAVSSKFTADDIIRSIPELAGIARYHTAQPFNILSENMNPAMWQELARAVRDEITAGATGVIVTHGTDTMLYSAAAVSFMLETPVPVIFVGAQRSADRPSSDNAMNAICSAKAAISDLGEVVVCMHATSDDVECALHRATRVRKNHTSRRDAFQSIGRAPVGMVSYPDGAVTLGKDTVLRGTRELRLFDRLDSHCGLLQYYPGMDPAVFDAFRGYAGLVIAGTGLGHVGTDCIAKIAALIAAGTFVVMTSQCQAGSVCDRVYETGRDLLDAGVVEGGSMLPEVALVKLMWVLGNATRREDAVRMMQTNLKGELDYDLWREM</sequence>
<dbReference type="NCBIfam" id="TIGR00519">
    <property type="entry name" value="asnASE_I"/>
    <property type="match status" value="1"/>
</dbReference>
<feature type="active site" evidence="5 7">
    <location>
        <position position="159"/>
    </location>
</feature>
<dbReference type="InterPro" id="IPR037222">
    <property type="entry name" value="GatD_N_sf"/>
</dbReference>
<evidence type="ECO:0000313" key="12">
    <source>
        <dbReference type="Proteomes" id="UP001141422"/>
    </source>
</evidence>
<gene>
    <name evidence="5 11" type="primary">gatD</name>
    <name evidence="11" type="ORF">O0S10_06430</name>
</gene>
<dbReference type="NCBIfam" id="NF003217">
    <property type="entry name" value="PRK04183.1"/>
    <property type="match status" value="1"/>
</dbReference>
<dbReference type="SMART" id="SM00870">
    <property type="entry name" value="Asparaginase"/>
    <property type="match status" value="1"/>
</dbReference>
<dbReference type="InterPro" id="IPR036152">
    <property type="entry name" value="Asp/glu_Ase-like_sf"/>
</dbReference>
<dbReference type="Gene3D" id="3.40.50.1170">
    <property type="entry name" value="L-asparaginase, N-terminal domain"/>
    <property type="match status" value="1"/>
</dbReference>
<dbReference type="InterPro" id="IPR037152">
    <property type="entry name" value="L-asparaginase_N_sf"/>
</dbReference>
<dbReference type="InterPro" id="IPR027473">
    <property type="entry name" value="L-asparaginase_C"/>
</dbReference>
<dbReference type="InterPro" id="IPR020827">
    <property type="entry name" value="Asparaginase/glutaminase_AS1"/>
</dbReference>
<dbReference type="PROSITE" id="PS00144">
    <property type="entry name" value="ASN_GLN_ASE_1"/>
    <property type="match status" value="1"/>
</dbReference>
<dbReference type="Pfam" id="PF17763">
    <property type="entry name" value="Asparaginase_C"/>
    <property type="match status" value="1"/>
</dbReference>
<dbReference type="PROSITE" id="PS00917">
    <property type="entry name" value="ASN_GLN_ASE_2"/>
    <property type="match status" value="1"/>
</dbReference>
<dbReference type="InterPro" id="IPR006034">
    <property type="entry name" value="Asparaginase/glutaminase-like"/>
</dbReference>
<keyword evidence="3 5" id="KW-0067">ATP-binding</keyword>
<dbReference type="Proteomes" id="UP001141422">
    <property type="component" value="Unassembled WGS sequence"/>
</dbReference>
<evidence type="ECO:0000313" key="11">
    <source>
        <dbReference type="EMBL" id="MCZ0860865.1"/>
    </source>
</evidence>
<dbReference type="Pfam" id="PF00710">
    <property type="entry name" value="Asparaginase"/>
    <property type="match status" value="1"/>
</dbReference>
<dbReference type="CDD" id="cd08962">
    <property type="entry name" value="GatD"/>
    <property type="match status" value="1"/>
</dbReference>
<dbReference type="PROSITE" id="PS51732">
    <property type="entry name" value="ASN_GLN_ASE_3"/>
    <property type="match status" value="1"/>
</dbReference>
<dbReference type="PIRSF" id="PIRSF001220">
    <property type="entry name" value="L-ASNase_gatD"/>
    <property type="match status" value="1"/>
</dbReference>
<reference evidence="11" key="1">
    <citation type="submission" date="2022-12" db="EMBL/GenBank/DDBJ databases">
        <title>Isolation and characterisation of novel Methanocorpusculum spp. from native Australian herbivores indicates the genus is ancestrally host-associated.</title>
        <authorList>
            <person name="Volmer J.G."/>
            <person name="Soo R.M."/>
            <person name="Evans P.N."/>
            <person name="Hoedt E.C."/>
            <person name="Astorga Alsina A.L."/>
            <person name="Woodcroft B.J."/>
            <person name="Tyson G.W."/>
            <person name="Hugenholtz P."/>
            <person name="Morrison M."/>
        </authorList>
    </citation>
    <scope>NUCLEOTIDE SEQUENCE</scope>
    <source>
        <strain evidence="11">MG</strain>
    </source>
</reference>
<dbReference type="PANTHER" id="PTHR11707">
    <property type="entry name" value="L-ASPARAGINASE"/>
    <property type="match status" value="1"/>
</dbReference>
<feature type="active site" evidence="5">
    <location>
        <position position="236"/>
    </location>
</feature>
<evidence type="ECO:0000259" key="9">
    <source>
        <dbReference type="Pfam" id="PF00710"/>
    </source>
</evidence>
<evidence type="ECO:0000256" key="8">
    <source>
        <dbReference type="RuleBase" id="RU004457"/>
    </source>
</evidence>
<comment type="caution">
    <text evidence="11">The sequence shown here is derived from an EMBL/GenBank/DDBJ whole genome shotgun (WGS) entry which is preliminary data.</text>
</comment>
<evidence type="ECO:0000256" key="2">
    <source>
        <dbReference type="ARBA" id="ARBA00022741"/>
    </source>
</evidence>
<evidence type="ECO:0000256" key="5">
    <source>
        <dbReference type="HAMAP-Rule" id="MF_00586"/>
    </source>
</evidence>
<dbReference type="NCBIfam" id="TIGR02153">
    <property type="entry name" value="gatD_arch"/>
    <property type="match status" value="1"/>
</dbReference>
<organism evidence="11 12">
    <name type="scientific">Methanocorpusculum petauri</name>
    <dbReference type="NCBI Taxonomy" id="3002863"/>
    <lineage>
        <taxon>Archaea</taxon>
        <taxon>Methanobacteriati</taxon>
        <taxon>Methanobacteriota</taxon>
        <taxon>Stenosarchaea group</taxon>
        <taxon>Methanomicrobia</taxon>
        <taxon>Methanomicrobiales</taxon>
        <taxon>Methanocorpusculaceae</taxon>
        <taxon>Methanocorpusculum</taxon>
    </lineage>
</organism>
<feature type="active site" evidence="5 6">
    <location>
        <position position="83"/>
    </location>
</feature>
<evidence type="ECO:0000256" key="7">
    <source>
        <dbReference type="PROSITE-ProRule" id="PRU10100"/>
    </source>
</evidence>
<keyword evidence="2 5" id="KW-0547">Nucleotide-binding</keyword>
<dbReference type="PIRSF" id="PIRSF500175">
    <property type="entry name" value="Glu_ADT_D"/>
    <property type="match status" value="1"/>
</dbReference>
<feature type="domain" description="L-asparaginase N-terminal" evidence="9">
    <location>
        <begin position="76"/>
        <end position="256"/>
    </location>
</feature>
<dbReference type="SUPFAM" id="SSF141300">
    <property type="entry name" value="GatD N-terminal domain-like"/>
    <property type="match status" value="1"/>
</dbReference>
<keyword evidence="12" id="KW-1185">Reference proteome</keyword>
<dbReference type="EC" id="6.3.5.-" evidence="5 8"/>
<dbReference type="RefSeq" id="WP_268925067.1">
    <property type="nucleotide sequence ID" value="NZ_JAPTGB010000012.1"/>
</dbReference>
<dbReference type="InterPro" id="IPR027474">
    <property type="entry name" value="L-asparaginase_N"/>
</dbReference>
<dbReference type="InterPro" id="IPR027475">
    <property type="entry name" value="Asparaginase/glutaminase_AS2"/>
</dbReference>
<comment type="catalytic activity">
    <reaction evidence="5 8">
        <text>L-glutamyl-tRNA(Gln) + L-glutamine + ATP + H2O = L-glutaminyl-tRNA(Gln) + L-glutamate + ADP + phosphate + H(+)</text>
        <dbReference type="Rhea" id="RHEA:17521"/>
        <dbReference type="Rhea" id="RHEA-COMP:9681"/>
        <dbReference type="Rhea" id="RHEA-COMP:9684"/>
        <dbReference type="ChEBI" id="CHEBI:15377"/>
        <dbReference type="ChEBI" id="CHEBI:15378"/>
        <dbReference type="ChEBI" id="CHEBI:29985"/>
        <dbReference type="ChEBI" id="CHEBI:30616"/>
        <dbReference type="ChEBI" id="CHEBI:43474"/>
        <dbReference type="ChEBI" id="CHEBI:58359"/>
        <dbReference type="ChEBI" id="CHEBI:78520"/>
        <dbReference type="ChEBI" id="CHEBI:78521"/>
        <dbReference type="ChEBI" id="CHEBI:456216"/>
    </reaction>
</comment>
<proteinExistence type="inferred from homology"/>
<dbReference type="EMBL" id="JAPTGB010000012">
    <property type="protein sequence ID" value="MCZ0860865.1"/>
    <property type="molecule type" value="Genomic_DNA"/>
</dbReference>
<evidence type="ECO:0000256" key="3">
    <source>
        <dbReference type="ARBA" id="ARBA00022840"/>
    </source>
</evidence>
<dbReference type="PANTHER" id="PTHR11707:SF28">
    <property type="entry name" value="60 KDA LYSOPHOSPHOLIPASE"/>
    <property type="match status" value="1"/>
</dbReference>
<protein>
    <recommendedName>
        <fullName evidence="5 8">Glutamyl-tRNA(Gln) amidotransferase subunit D</fullName>
        <shortName evidence="5">Glu-ADT subunit D</shortName>
        <ecNumber evidence="5 8">6.3.5.-</ecNumber>
    </recommendedName>
</protein>
<dbReference type="InterPro" id="IPR011878">
    <property type="entry name" value="GatD"/>
</dbReference>
<comment type="subunit">
    <text evidence="5 8">Heterodimer of GatD and GatE.</text>
</comment>
<dbReference type="SUPFAM" id="SSF53774">
    <property type="entry name" value="Glutaminase/Asparaginase"/>
    <property type="match status" value="1"/>
</dbReference>
<dbReference type="GO" id="GO:0016874">
    <property type="term" value="F:ligase activity"/>
    <property type="evidence" value="ECO:0007669"/>
    <property type="project" value="UniProtKB-KW"/>
</dbReference>
<dbReference type="PRINTS" id="PR00139">
    <property type="entry name" value="ASNGLNASE"/>
</dbReference>
<accession>A0ABT4II83</accession>
<feature type="domain" description="Asparaginase/glutaminase C-terminal" evidence="10">
    <location>
        <begin position="289"/>
        <end position="397"/>
    </location>
</feature>
<dbReference type="Gene3D" id="3.40.50.40">
    <property type="match status" value="1"/>
</dbReference>
<name>A0ABT4II83_9EURY</name>
<dbReference type="InterPro" id="IPR006033">
    <property type="entry name" value="AsnA_fam"/>
</dbReference>
<evidence type="ECO:0000256" key="1">
    <source>
        <dbReference type="ARBA" id="ARBA00022598"/>
    </source>
</evidence>
<feature type="active site" evidence="5">
    <location>
        <position position="160"/>
    </location>
</feature>
<keyword evidence="1 5" id="KW-0436">Ligase</keyword>
<keyword evidence="4 5" id="KW-0648">Protein biosynthesis</keyword>